<keyword evidence="8" id="KW-1185">Reference proteome</keyword>
<dbReference type="RefSeq" id="WP_344666860.1">
    <property type="nucleotide sequence ID" value="NZ_BAAAQN010000020.1"/>
</dbReference>
<dbReference type="Gene3D" id="1.10.10.60">
    <property type="entry name" value="Homeodomain-like"/>
    <property type="match status" value="1"/>
</dbReference>
<dbReference type="Gene3D" id="1.10.357.10">
    <property type="entry name" value="Tetracycline Repressor, domain 2"/>
    <property type="match status" value="1"/>
</dbReference>
<dbReference type="PROSITE" id="PS50977">
    <property type="entry name" value="HTH_TETR_2"/>
    <property type="match status" value="1"/>
</dbReference>
<evidence type="ECO:0000259" key="6">
    <source>
        <dbReference type="PROSITE" id="PS50977"/>
    </source>
</evidence>
<dbReference type="PANTHER" id="PTHR30055">
    <property type="entry name" value="HTH-TYPE TRANSCRIPTIONAL REGULATOR RUTR"/>
    <property type="match status" value="1"/>
</dbReference>
<evidence type="ECO:0000313" key="8">
    <source>
        <dbReference type="Proteomes" id="UP001500751"/>
    </source>
</evidence>
<dbReference type="Pfam" id="PF00440">
    <property type="entry name" value="TetR_N"/>
    <property type="match status" value="1"/>
</dbReference>
<dbReference type="InterPro" id="IPR001647">
    <property type="entry name" value="HTH_TetR"/>
</dbReference>
<gene>
    <name evidence="7" type="ORF">GCM10009839_36920</name>
</gene>
<reference evidence="8" key="1">
    <citation type="journal article" date="2019" name="Int. J. Syst. Evol. Microbiol.">
        <title>The Global Catalogue of Microorganisms (GCM) 10K type strain sequencing project: providing services to taxonomists for standard genome sequencing and annotation.</title>
        <authorList>
            <consortium name="The Broad Institute Genomics Platform"/>
            <consortium name="The Broad Institute Genome Sequencing Center for Infectious Disease"/>
            <person name="Wu L."/>
            <person name="Ma J."/>
        </authorList>
    </citation>
    <scope>NUCLEOTIDE SEQUENCE [LARGE SCALE GENOMIC DNA]</scope>
    <source>
        <strain evidence="8">JCM 16014</strain>
    </source>
</reference>
<keyword evidence="1" id="KW-0678">Repressor</keyword>
<evidence type="ECO:0000256" key="3">
    <source>
        <dbReference type="ARBA" id="ARBA00023125"/>
    </source>
</evidence>
<dbReference type="Proteomes" id="UP001500751">
    <property type="component" value="Unassembled WGS sequence"/>
</dbReference>
<dbReference type="InterPro" id="IPR050109">
    <property type="entry name" value="HTH-type_TetR-like_transc_reg"/>
</dbReference>
<dbReference type="PROSITE" id="PS01081">
    <property type="entry name" value="HTH_TETR_1"/>
    <property type="match status" value="1"/>
</dbReference>
<dbReference type="PRINTS" id="PR00400">
    <property type="entry name" value="TETREPRESSOR"/>
</dbReference>
<dbReference type="InterPro" id="IPR004111">
    <property type="entry name" value="Repressor_TetR_C"/>
</dbReference>
<dbReference type="InterPro" id="IPR003012">
    <property type="entry name" value="Tet_transcr_reg_TetR"/>
</dbReference>
<dbReference type="PRINTS" id="PR00455">
    <property type="entry name" value="HTHTETR"/>
</dbReference>
<comment type="caution">
    <text evidence="7">The sequence shown here is derived from an EMBL/GenBank/DDBJ whole genome shotgun (WGS) entry which is preliminary data.</text>
</comment>
<accession>A0ABP5FVK5</accession>
<proteinExistence type="predicted"/>
<feature type="DNA-binding region" description="H-T-H motif" evidence="5">
    <location>
        <begin position="25"/>
        <end position="44"/>
    </location>
</feature>
<evidence type="ECO:0000313" key="7">
    <source>
        <dbReference type="EMBL" id="GAA2033212.1"/>
    </source>
</evidence>
<dbReference type="EMBL" id="BAAAQN010000020">
    <property type="protein sequence ID" value="GAA2033212.1"/>
    <property type="molecule type" value="Genomic_DNA"/>
</dbReference>
<dbReference type="InterPro" id="IPR009057">
    <property type="entry name" value="Homeodomain-like_sf"/>
</dbReference>
<evidence type="ECO:0000256" key="1">
    <source>
        <dbReference type="ARBA" id="ARBA00022491"/>
    </source>
</evidence>
<name>A0ABP5FVK5_9ACTN</name>
<dbReference type="InterPro" id="IPR023772">
    <property type="entry name" value="DNA-bd_HTH_TetR-type_CS"/>
</dbReference>
<dbReference type="SUPFAM" id="SSF46689">
    <property type="entry name" value="Homeodomain-like"/>
    <property type="match status" value="1"/>
</dbReference>
<evidence type="ECO:0000256" key="5">
    <source>
        <dbReference type="PROSITE-ProRule" id="PRU00335"/>
    </source>
</evidence>
<keyword evidence="4" id="KW-0804">Transcription</keyword>
<protein>
    <submittedName>
        <fullName evidence="7">TetR/AcrR family transcriptional regulator C-terminal domain-containing protein</fullName>
    </submittedName>
</protein>
<evidence type="ECO:0000256" key="4">
    <source>
        <dbReference type="ARBA" id="ARBA00023163"/>
    </source>
</evidence>
<dbReference type="PANTHER" id="PTHR30055:SF151">
    <property type="entry name" value="TRANSCRIPTIONAL REGULATORY PROTEIN"/>
    <property type="match status" value="1"/>
</dbReference>
<dbReference type="InterPro" id="IPR036271">
    <property type="entry name" value="Tet_transcr_reg_TetR-rel_C_sf"/>
</dbReference>
<organism evidence="7 8">
    <name type="scientific">Catenulispora yoronensis</name>
    <dbReference type="NCBI Taxonomy" id="450799"/>
    <lineage>
        <taxon>Bacteria</taxon>
        <taxon>Bacillati</taxon>
        <taxon>Actinomycetota</taxon>
        <taxon>Actinomycetes</taxon>
        <taxon>Catenulisporales</taxon>
        <taxon>Catenulisporaceae</taxon>
        <taxon>Catenulispora</taxon>
    </lineage>
</organism>
<sequence length="204" mass="22438">MKLEREAIVDAAIKLLDEVGLDGLSMRRLAKDLDVQAPALYWHFKNKQELLDHMLVAMSTEELRVPRPGQPWDEWLVERTTRLYRGLGEHRDAARLAASTRPTPDLLPGIEAMVSALTTAGFTPAESLHSILAISNFVTGSALEREGTREHGDGAIPDVTPFPLLRTATASGLDPDVVFDHGLRILVGGMRAILTERGHYGQNV</sequence>
<keyword evidence="2" id="KW-0805">Transcription regulation</keyword>
<dbReference type="SUPFAM" id="SSF48498">
    <property type="entry name" value="Tetracyclin repressor-like, C-terminal domain"/>
    <property type="match status" value="1"/>
</dbReference>
<dbReference type="Pfam" id="PF02909">
    <property type="entry name" value="TetR_C_1"/>
    <property type="match status" value="1"/>
</dbReference>
<keyword evidence="3 5" id="KW-0238">DNA-binding</keyword>
<feature type="domain" description="HTH tetR-type" evidence="6">
    <location>
        <begin position="2"/>
        <end position="62"/>
    </location>
</feature>
<evidence type="ECO:0000256" key="2">
    <source>
        <dbReference type="ARBA" id="ARBA00023015"/>
    </source>
</evidence>